<feature type="compositionally biased region" description="Polar residues" evidence="2">
    <location>
        <begin position="439"/>
        <end position="452"/>
    </location>
</feature>
<evidence type="ECO:0008006" key="5">
    <source>
        <dbReference type="Google" id="ProtNLM"/>
    </source>
</evidence>
<dbReference type="Proteomes" id="UP001295423">
    <property type="component" value="Unassembled WGS sequence"/>
</dbReference>
<organism evidence="3 4">
    <name type="scientific">Cylindrotheca closterium</name>
    <dbReference type="NCBI Taxonomy" id="2856"/>
    <lineage>
        <taxon>Eukaryota</taxon>
        <taxon>Sar</taxon>
        <taxon>Stramenopiles</taxon>
        <taxon>Ochrophyta</taxon>
        <taxon>Bacillariophyta</taxon>
        <taxon>Bacillariophyceae</taxon>
        <taxon>Bacillariophycidae</taxon>
        <taxon>Bacillariales</taxon>
        <taxon>Bacillariaceae</taxon>
        <taxon>Cylindrotheca</taxon>
    </lineage>
</organism>
<feature type="coiled-coil region" evidence="1">
    <location>
        <begin position="240"/>
        <end position="294"/>
    </location>
</feature>
<evidence type="ECO:0000313" key="4">
    <source>
        <dbReference type="Proteomes" id="UP001295423"/>
    </source>
</evidence>
<keyword evidence="1" id="KW-0175">Coiled coil</keyword>
<feature type="region of interest" description="Disordered" evidence="2">
    <location>
        <begin position="1"/>
        <end position="38"/>
    </location>
</feature>
<evidence type="ECO:0000313" key="3">
    <source>
        <dbReference type="EMBL" id="CAJ1952350.1"/>
    </source>
</evidence>
<reference evidence="3" key="1">
    <citation type="submission" date="2023-08" db="EMBL/GenBank/DDBJ databases">
        <authorList>
            <person name="Audoor S."/>
            <person name="Bilcke G."/>
        </authorList>
    </citation>
    <scope>NUCLEOTIDE SEQUENCE</scope>
</reference>
<comment type="caution">
    <text evidence="3">The sequence shown here is derived from an EMBL/GenBank/DDBJ whole genome shotgun (WGS) entry which is preliminary data.</text>
</comment>
<feature type="compositionally biased region" description="Low complexity" evidence="2">
    <location>
        <begin position="600"/>
        <end position="618"/>
    </location>
</feature>
<name>A0AAD2PUT1_9STRA</name>
<evidence type="ECO:0000256" key="2">
    <source>
        <dbReference type="SAM" id="MobiDB-lite"/>
    </source>
</evidence>
<feature type="region of interest" description="Disordered" evidence="2">
    <location>
        <begin position="578"/>
        <end position="622"/>
    </location>
</feature>
<feature type="region of interest" description="Disordered" evidence="2">
    <location>
        <begin position="374"/>
        <end position="452"/>
    </location>
</feature>
<feature type="compositionally biased region" description="Polar residues" evidence="2">
    <location>
        <begin position="417"/>
        <end position="427"/>
    </location>
</feature>
<feature type="compositionally biased region" description="Polar residues" evidence="2">
    <location>
        <begin position="391"/>
        <end position="402"/>
    </location>
</feature>
<keyword evidence="4" id="KW-1185">Reference proteome</keyword>
<proteinExistence type="predicted"/>
<dbReference type="EMBL" id="CAKOGP040001803">
    <property type="protein sequence ID" value="CAJ1952350.1"/>
    <property type="molecule type" value="Genomic_DNA"/>
</dbReference>
<protein>
    <recommendedName>
        <fullName evidence="5">PH domain-containing protein</fullName>
    </recommendedName>
</protein>
<evidence type="ECO:0000256" key="1">
    <source>
        <dbReference type="SAM" id="Coils"/>
    </source>
</evidence>
<dbReference type="AlphaFoldDB" id="A0AAD2PUT1"/>
<sequence>MIPSVIETRPGEEKQDDMANELPQSASKRRARQAGSAGLSELSKQLRIFQAKNEAQAVEISRLERQLRILADLQGINVADLRKALEEACQNEAFGEMQSRVQKLRAELEAAMLAKGGVIRKDMAAPEIANLQLRVGELEEVEEKQEAEIAHLYDQLRHERARATRLESECDQWKKDTSGYSDRLKSEAAKASQLEKEFQDQLRKMQEEYAKKMQEGLMSVQSVAKEGGTVSATYVSPEMADEYERLLKAMKDKDEELRKAREELNAEHEKNLQLMREQENASRLNSLNSQVENENRVLVIKQLQEADSQNELRLAQYKARFAVQDERINDMAQQLDSLYTAFGLLKEEVESDNLTRAALRNRLDEADAAMARQVENEQKKTLKKKLAKINARNSTSPATGASTPERRTESPVARSPTAVTESFNEPITPTARPVGSPQALKSSPSDSQTHSTWQLLGLPKNNQSRLDTYVSEQPDQNGVLISGMLIVKSNSMVKNMGRKWKAKNSKIYLNGDHFQWDLGEGKSFALQFGVSAIEYNPNHPLSFVVKTDPSSPGSPVIQAAASSEDDYKHWMSALTKATSGDEYNPMNDPALGTADDRDIATTTSSATPTSASPVASPVDMTPNRETTDYELAMELSRQEFV</sequence>
<gene>
    <name evidence="3" type="ORF">CYCCA115_LOCUS13508</name>
</gene>
<feature type="coiled-coil region" evidence="1">
    <location>
        <begin position="128"/>
        <end position="215"/>
    </location>
</feature>
<accession>A0AAD2PUT1</accession>